<dbReference type="AlphaFoldDB" id="A0A7Y7YED8"/>
<evidence type="ECO:0000313" key="1">
    <source>
        <dbReference type="EMBL" id="NWC34366.1"/>
    </source>
</evidence>
<organism evidence="1 2">
    <name type="scientific">Pseudomonas gingeri</name>
    <dbReference type="NCBI Taxonomy" id="117681"/>
    <lineage>
        <taxon>Bacteria</taxon>
        <taxon>Pseudomonadati</taxon>
        <taxon>Pseudomonadota</taxon>
        <taxon>Gammaproteobacteria</taxon>
        <taxon>Pseudomonadales</taxon>
        <taxon>Pseudomonadaceae</taxon>
        <taxon>Pseudomonas</taxon>
    </lineage>
</organism>
<sequence length="102" mass="11038">MQAKSLKALIADHGVSFDASTIMNALLKAGYAESFEYASTTGNGVMKSFRKLTDQGEAFGVNKASMGHPFKTEAKFFGETFPQMLDVVVEQLRKEVGGLLAK</sequence>
<reference evidence="1 2" key="1">
    <citation type="submission" date="2020-04" db="EMBL/GenBank/DDBJ databases">
        <title>Molecular characterization of pseudomonads from Agaricus bisporus reveal novel blotch 2 pathogens in Western Europe.</title>
        <authorList>
            <person name="Taparia T."/>
            <person name="Krijger M."/>
            <person name="Haynes E."/>
            <person name="Elpinstone J.G."/>
            <person name="Noble R."/>
            <person name="Van Der Wolf J."/>
        </authorList>
    </citation>
    <scope>NUCLEOTIDE SEQUENCE [LARGE SCALE GENOMIC DNA]</scope>
    <source>
        <strain evidence="1 2">IPO3737</strain>
    </source>
</reference>
<accession>A0A7Y7YED8</accession>
<evidence type="ECO:0000313" key="2">
    <source>
        <dbReference type="Proteomes" id="UP000520592"/>
    </source>
</evidence>
<dbReference type="Proteomes" id="UP000520592">
    <property type="component" value="Unassembled WGS sequence"/>
</dbReference>
<dbReference type="EMBL" id="JACAQD010000021">
    <property type="protein sequence ID" value="NWC34366.1"/>
    <property type="molecule type" value="Genomic_DNA"/>
</dbReference>
<dbReference type="RefSeq" id="WP_130207432.1">
    <property type="nucleotide sequence ID" value="NZ_JACAPS010000014.1"/>
</dbReference>
<comment type="caution">
    <text evidence="1">The sequence shown here is derived from an EMBL/GenBank/DDBJ whole genome shotgun (WGS) entry which is preliminary data.</text>
</comment>
<name>A0A7Y7YED8_9PSED</name>
<proteinExistence type="predicted"/>
<protein>
    <submittedName>
        <fullName evidence="1">Uncharacterized protein</fullName>
    </submittedName>
</protein>
<gene>
    <name evidence="1" type="ORF">HX876_18420</name>
</gene>